<proteinExistence type="predicted"/>
<dbReference type="PANTHER" id="PTHR10806">
    <property type="entry name" value="SIGNAL PEPTIDASE COMPLEX CATALYTIC SUBUNIT SEC11"/>
    <property type="match status" value="1"/>
</dbReference>
<dbReference type="Proteomes" id="UP000668403">
    <property type="component" value="Unassembled WGS sequence"/>
</dbReference>
<keyword evidence="4" id="KW-0378">Hydrolase</keyword>
<dbReference type="NCBIfam" id="TIGR02228">
    <property type="entry name" value="sigpep_I_arch"/>
    <property type="match status" value="1"/>
</dbReference>
<feature type="compositionally biased region" description="Polar residues" evidence="2">
    <location>
        <begin position="1"/>
        <end position="11"/>
    </location>
</feature>
<keyword evidence="5" id="KW-1185">Reference proteome</keyword>
<dbReference type="CDD" id="cd06530">
    <property type="entry name" value="S26_SPase_I"/>
    <property type="match status" value="1"/>
</dbReference>
<dbReference type="GO" id="GO:0016020">
    <property type="term" value="C:membrane"/>
    <property type="evidence" value="ECO:0007669"/>
    <property type="project" value="UniProtKB-UniRule"/>
</dbReference>
<dbReference type="InterPro" id="IPR019533">
    <property type="entry name" value="Peptidase_S26"/>
</dbReference>
<dbReference type="GO" id="GO:0006465">
    <property type="term" value="P:signal peptide processing"/>
    <property type="evidence" value="ECO:0007669"/>
    <property type="project" value="UniProtKB-UniRule"/>
</dbReference>
<evidence type="ECO:0000313" key="5">
    <source>
        <dbReference type="Proteomes" id="UP000668403"/>
    </source>
</evidence>
<protein>
    <recommendedName>
        <fullName evidence="1">Signal peptidase I</fullName>
        <ecNumber evidence="1">3.4.21.89</ecNumber>
    </recommendedName>
</protein>
<organism evidence="4 5">
    <name type="scientific">Leucobacter tardus</name>
    <dbReference type="NCBI Taxonomy" id="501483"/>
    <lineage>
        <taxon>Bacteria</taxon>
        <taxon>Bacillati</taxon>
        <taxon>Actinomycetota</taxon>
        <taxon>Actinomycetes</taxon>
        <taxon>Micrococcales</taxon>
        <taxon>Microbacteriaceae</taxon>
        <taxon>Leucobacter</taxon>
    </lineage>
</organism>
<dbReference type="GO" id="GO:0004252">
    <property type="term" value="F:serine-type endopeptidase activity"/>
    <property type="evidence" value="ECO:0007669"/>
    <property type="project" value="UniProtKB-UniRule"/>
</dbReference>
<feature type="transmembrane region" description="Helical" evidence="3">
    <location>
        <begin position="161"/>
        <end position="179"/>
    </location>
</feature>
<feature type="transmembrane region" description="Helical" evidence="3">
    <location>
        <begin position="28"/>
        <end position="57"/>
    </location>
</feature>
<feature type="region of interest" description="Disordered" evidence="2">
    <location>
        <begin position="1"/>
        <end position="23"/>
    </location>
</feature>
<evidence type="ECO:0000256" key="2">
    <source>
        <dbReference type="SAM" id="MobiDB-lite"/>
    </source>
</evidence>
<dbReference type="AlphaFoldDB" id="A0A939QIH5"/>
<keyword evidence="3" id="KW-0472">Membrane</keyword>
<evidence type="ECO:0000256" key="1">
    <source>
        <dbReference type="NCBIfam" id="TIGR02228"/>
    </source>
</evidence>
<dbReference type="EMBL" id="JAGFBF010000005">
    <property type="protein sequence ID" value="MBO2990683.1"/>
    <property type="molecule type" value="Genomic_DNA"/>
</dbReference>
<keyword evidence="3" id="KW-0812">Transmembrane</keyword>
<accession>A0A939QIH5</accession>
<comment type="caution">
    <text evidence="4">The sequence shown here is derived from an EMBL/GenBank/DDBJ whole genome shotgun (WGS) entry which is preliminary data.</text>
</comment>
<evidence type="ECO:0000256" key="3">
    <source>
        <dbReference type="SAM" id="Phobius"/>
    </source>
</evidence>
<dbReference type="RefSeq" id="WP_208239871.1">
    <property type="nucleotide sequence ID" value="NZ_BAAAQU010000002.1"/>
</dbReference>
<dbReference type="PANTHER" id="PTHR10806:SF6">
    <property type="entry name" value="SIGNAL PEPTIDASE COMPLEX CATALYTIC SUBUNIT SEC11"/>
    <property type="match status" value="1"/>
</dbReference>
<dbReference type="InterPro" id="IPR001733">
    <property type="entry name" value="Peptidase_S26B"/>
</dbReference>
<dbReference type="GO" id="GO:0009003">
    <property type="term" value="F:signal peptidase activity"/>
    <property type="evidence" value="ECO:0007669"/>
    <property type="project" value="UniProtKB-EC"/>
</dbReference>
<name>A0A939QIH5_9MICO</name>
<keyword evidence="3" id="KW-1133">Transmembrane helix</keyword>
<evidence type="ECO:0000313" key="4">
    <source>
        <dbReference type="EMBL" id="MBO2990683.1"/>
    </source>
</evidence>
<gene>
    <name evidence="4" type="ORF">J4H85_11825</name>
</gene>
<dbReference type="EC" id="3.4.21.89" evidence="1"/>
<reference evidence="4" key="1">
    <citation type="submission" date="2021-03" db="EMBL/GenBank/DDBJ databases">
        <title>Leucobacter chromiisoli sp. nov., isolated from chromium-containing soil of chemical plant.</title>
        <authorList>
            <person name="Xu Z."/>
        </authorList>
    </citation>
    <scope>NUCLEOTIDE SEQUENCE</scope>
    <source>
        <strain evidence="4">K 70/01</strain>
    </source>
</reference>
<sequence>MSTTEHASTVETAAETSPERPRRRPISAIIRSITITTAAILGAITIVVVIVCLVAGVRPAIVISGSMSPTIPTGSMTFAREIPASEVRVGDIVTVDRVIGSGLVTHRVTDITDDNGNIELTLQGDANTDADPAPYPVRTVGEVVFHVPGLGTAAAVIRTPLGITCMVLLIIAFTIFGFIPPRDSQTRHRKH</sequence>